<dbReference type="Gene3D" id="3.30.390.10">
    <property type="entry name" value="Enolase-like, N-terminal domain"/>
    <property type="match status" value="1"/>
</dbReference>
<dbReference type="InterPro" id="IPR029065">
    <property type="entry name" value="Enolase_C-like"/>
</dbReference>
<organism evidence="3 4">
    <name type="scientific">Paraherbaspirillum soli</name>
    <dbReference type="NCBI Taxonomy" id="631222"/>
    <lineage>
        <taxon>Bacteria</taxon>
        <taxon>Pseudomonadati</taxon>
        <taxon>Pseudomonadota</taxon>
        <taxon>Betaproteobacteria</taxon>
        <taxon>Burkholderiales</taxon>
        <taxon>Oxalobacteraceae</taxon>
        <taxon>Paraherbaspirillum</taxon>
    </lineage>
</organism>
<keyword evidence="1" id="KW-0456">Lyase</keyword>
<dbReference type="PANTHER" id="PTHR48080:SF2">
    <property type="entry name" value="D-GALACTONATE DEHYDRATASE"/>
    <property type="match status" value="1"/>
</dbReference>
<keyword evidence="4" id="KW-1185">Reference proteome</keyword>
<reference evidence="4" key="1">
    <citation type="journal article" date="2019" name="Int. J. Syst. Evol. Microbiol.">
        <title>The Global Catalogue of Microorganisms (GCM) 10K type strain sequencing project: providing services to taxonomists for standard genome sequencing and annotation.</title>
        <authorList>
            <consortium name="The Broad Institute Genomics Platform"/>
            <consortium name="The Broad Institute Genome Sequencing Center for Infectious Disease"/>
            <person name="Wu L."/>
            <person name="Ma J."/>
        </authorList>
    </citation>
    <scope>NUCLEOTIDE SEQUENCE [LARGE SCALE GENOMIC DNA]</scope>
    <source>
        <strain evidence="4">JCM 17066</strain>
    </source>
</reference>
<dbReference type="EMBL" id="JBHSMT010000026">
    <property type="protein sequence ID" value="MFC5475317.1"/>
    <property type="molecule type" value="Genomic_DNA"/>
</dbReference>
<dbReference type="CDD" id="cd03316">
    <property type="entry name" value="MR_like"/>
    <property type="match status" value="1"/>
</dbReference>
<dbReference type="SMART" id="SM00922">
    <property type="entry name" value="MR_MLE"/>
    <property type="match status" value="1"/>
</dbReference>
<dbReference type="InterPro" id="IPR013341">
    <property type="entry name" value="Mandelate_racemase_N_dom"/>
</dbReference>
<dbReference type="SUPFAM" id="SSF54826">
    <property type="entry name" value="Enolase N-terminal domain-like"/>
    <property type="match status" value="1"/>
</dbReference>
<comment type="caution">
    <text evidence="3">The sequence shown here is derived from an EMBL/GenBank/DDBJ whole genome shotgun (WGS) entry which is preliminary data.</text>
</comment>
<dbReference type="PANTHER" id="PTHR48080">
    <property type="entry name" value="D-GALACTONATE DEHYDRATASE-RELATED"/>
    <property type="match status" value="1"/>
</dbReference>
<evidence type="ECO:0000313" key="3">
    <source>
        <dbReference type="EMBL" id="MFC5475317.1"/>
    </source>
</evidence>
<proteinExistence type="predicted"/>
<evidence type="ECO:0000256" key="1">
    <source>
        <dbReference type="ARBA" id="ARBA00023239"/>
    </source>
</evidence>
<dbReference type="InterPro" id="IPR029017">
    <property type="entry name" value="Enolase-like_N"/>
</dbReference>
<dbReference type="InterPro" id="IPR013342">
    <property type="entry name" value="Mandelate_racemase_C"/>
</dbReference>
<evidence type="ECO:0000313" key="4">
    <source>
        <dbReference type="Proteomes" id="UP001596045"/>
    </source>
</evidence>
<dbReference type="SUPFAM" id="SSF51604">
    <property type="entry name" value="Enolase C-terminal domain-like"/>
    <property type="match status" value="1"/>
</dbReference>
<dbReference type="RefSeq" id="WP_378998487.1">
    <property type="nucleotide sequence ID" value="NZ_JBHSMT010000026.1"/>
</dbReference>
<dbReference type="Proteomes" id="UP001596045">
    <property type="component" value="Unassembled WGS sequence"/>
</dbReference>
<dbReference type="Pfam" id="PF02746">
    <property type="entry name" value="MR_MLE_N"/>
    <property type="match status" value="1"/>
</dbReference>
<dbReference type="InterPro" id="IPR036849">
    <property type="entry name" value="Enolase-like_C_sf"/>
</dbReference>
<name>A0ABW0ME17_9BURK</name>
<dbReference type="InterPro" id="IPR034593">
    <property type="entry name" value="DgoD-like"/>
</dbReference>
<evidence type="ECO:0000259" key="2">
    <source>
        <dbReference type="SMART" id="SM00922"/>
    </source>
</evidence>
<sequence>MKIISMQSHVVAVPPPYLGGRYWIFVTLKTACGIEGVGEVYASTFHPKVMAAAIADVFERYLLEHDPHHIERFFRQAYSSGFTQRPDLTMMGIVSGLEMACWDIIGKAANQPVYQLLGGKVHQRLRSYTYLYPQNSRGEPDYDDVELAVESAVALMEQGFTALKFDPAGPYSSYSGHHISLELLEKSEQFCRKIRAAVGDRCDLLIGTHGQMTPASAVRLAKRLEKYDPLWFEEPVPPGQSDAMASVAAKTSIPIAAGERLTTKYEFFDLLKRGAASILQMNLGRVGGILEAKKIAAMAEAYYAQIAPHLYNGPIGAAASIQLATATPNFLIQESILRWQGFHADILKKPIQWQDGFIIPPQEPGLGVELDMDVVAAHSPYSGDQLHLAMDPQPFDVKQAASDSWNKRWHAEQVA</sequence>
<protein>
    <submittedName>
        <fullName evidence="3">Mandelate racemase/muconate lactonizing enzyme family protein</fullName>
    </submittedName>
</protein>
<feature type="domain" description="Mandelate racemase/muconate lactonizing enzyme C-terminal" evidence="2">
    <location>
        <begin position="145"/>
        <end position="254"/>
    </location>
</feature>
<dbReference type="Gene3D" id="3.20.20.120">
    <property type="entry name" value="Enolase-like C-terminal domain"/>
    <property type="match status" value="1"/>
</dbReference>
<dbReference type="Pfam" id="PF13378">
    <property type="entry name" value="MR_MLE_C"/>
    <property type="match status" value="1"/>
</dbReference>
<accession>A0ABW0ME17</accession>
<gene>
    <name evidence="3" type="ORF">ACFPM8_15260</name>
</gene>